<evidence type="ECO:0000256" key="1">
    <source>
        <dbReference type="SAM" id="Phobius"/>
    </source>
</evidence>
<dbReference type="EMBL" id="JX649857">
    <property type="protein sequence ID" value="AGC70935.1"/>
    <property type="molecule type" value="Genomic_DNA"/>
</dbReference>
<evidence type="ECO:0000313" key="2">
    <source>
        <dbReference type="EMBL" id="AGC70935.1"/>
    </source>
</evidence>
<keyword evidence="1" id="KW-0812">Transmembrane</keyword>
<name>L7VXR5_9BACT</name>
<organism evidence="2">
    <name type="scientific">uncultured bacterium A1Q1_fos_1050</name>
    <dbReference type="NCBI Taxonomy" id="1256538"/>
    <lineage>
        <taxon>Bacteria</taxon>
        <taxon>environmental samples</taxon>
    </lineage>
</organism>
<keyword evidence="1" id="KW-1133">Transmembrane helix</keyword>
<protein>
    <submittedName>
        <fullName evidence="2">Uncharacterized protein</fullName>
    </submittedName>
</protein>
<dbReference type="AlphaFoldDB" id="L7VXR5"/>
<accession>L7VXR5</accession>
<keyword evidence="1" id="KW-0472">Membrane</keyword>
<proteinExistence type="predicted"/>
<reference evidence="2" key="1">
    <citation type="submission" date="2012-09" db="EMBL/GenBank/DDBJ databases">
        <title>Metagenomic Characterization of a Microbial Community in Wastewater Detects High Levels of Antibiotic Resistance.</title>
        <authorList>
            <person name="Abrams M."/>
            <person name="Caldwell A."/>
            <person name="Vandaei E."/>
            <person name="Lee W."/>
            <person name="Perrott J."/>
            <person name="Khan S.Y."/>
            <person name="Ta J."/>
            <person name="Romero D."/>
            <person name="Nguyen V."/>
            <person name="Pourmand N."/>
            <person name="Ouverney C.C."/>
        </authorList>
    </citation>
    <scope>NUCLEOTIDE SEQUENCE</scope>
</reference>
<feature type="transmembrane region" description="Helical" evidence="1">
    <location>
        <begin position="22"/>
        <end position="41"/>
    </location>
</feature>
<sequence>MNTKHGAGDGLVRDPLPLPRRWMGVALLLVGQAIFVIPSWLARAVRSVVERDT</sequence>